<dbReference type="RefSeq" id="WP_277444277.1">
    <property type="nucleotide sequence ID" value="NZ_JAKOAV010000020.1"/>
</dbReference>
<comment type="caution">
    <text evidence="3">The sequence shown here is derived from an EMBL/GenBank/DDBJ whole genome shotgun (WGS) entry which is preliminary data.</text>
</comment>
<protein>
    <recommendedName>
        <fullName evidence="5">DUF5132 domain-containing protein</fullName>
    </recommendedName>
</protein>
<keyword evidence="2" id="KW-0472">Membrane</keyword>
<accession>A0A9X4H8D6</accession>
<evidence type="ECO:0000256" key="2">
    <source>
        <dbReference type="SAM" id="Phobius"/>
    </source>
</evidence>
<reference evidence="3" key="1">
    <citation type="submission" date="2022-02" db="EMBL/GenBank/DDBJ databases">
        <authorList>
            <person name="Leng L."/>
        </authorList>
    </citation>
    <scope>NUCLEOTIDE SEQUENCE</scope>
    <source>
        <strain evidence="3">JI</strain>
    </source>
</reference>
<proteinExistence type="predicted"/>
<dbReference type="Proteomes" id="UP001154312">
    <property type="component" value="Unassembled WGS sequence"/>
</dbReference>
<keyword evidence="4" id="KW-1185">Reference proteome</keyword>
<feature type="transmembrane region" description="Helical" evidence="2">
    <location>
        <begin position="12"/>
        <end position="32"/>
    </location>
</feature>
<dbReference type="EMBL" id="JAKOAV010000020">
    <property type="protein sequence ID" value="MDF9408869.1"/>
    <property type="molecule type" value="Genomic_DNA"/>
</dbReference>
<keyword evidence="2" id="KW-1133">Transmembrane helix</keyword>
<evidence type="ECO:0000256" key="1">
    <source>
        <dbReference type="SAM" id="MobiDB-lite"/>
    </source>
</evidence>
<feature type="region of interest" description="Disordered" evidence="1">
    <location>
        <begin position="76"/>
        <end position="102"/>
    </location>
</feature>
<name>A0A9X4H8D6_9FIRM</name>
<organism evidence="3 4">
    <name type="scientific">Pelotomaculum isophthalicicum JI</name>
    <dbReference type="NCBI Taxonomy" id="947010"/>
    <lineage>
        <taxon>Bacteria</taxon>
        <taxon>Bacillati</taxon>
        <taxon>Bacillota</taxon>
        <taxon>Clostridia</taxon>
        <taxon>Eubacteriales</taxon>
        <taxon>Desulfotomaculaceae</taxon>
        <taxon>Pelotomaculum</taxon>
    </lineage>
</organism>
<feature type="compositionally biased region" description="Basic and acidic residues" evidence="1">
    <location>
        <begin position="76"/>
        <end position="88"/>
    </location>
</feature>
<keyword evidence="2" id="KW-0812">Transmembrane</keyword>
<evidence type="ECO:0000313" key="4">
    <source>
        <dbReference type="Proteomes" id="UP001154312"/>
    </source>
</evidence>
<sequence length="102" mass="10767">MKWLLASPLRTLSPLGLLAVGAVVGIAGVPVLKKTVRGLAVLTVKSAFTVNDMVNDAGDSLKDAWGKMVESARTMQERMEQKLPDESHPQAAGPVADVEGDI</sequence>
<evidence type="ECO:0000313" key="3">
    <source>
        <dbReference type="EMBL" id="MDF9408869.1"/>
    </source>
</evidence>
<evidence type="ECO:0008006" key="5">
    <source>
        <dbReference type="Google" id="ProtNLM"/>
    </source>
</evidence>
<gene>
    <name evidence="3" type="ORF">L7E55_10960</name>
</gene>
<dbReference type="AlphaFoldDB" id="A0A9X4H8D6"/>